<protein>
    <recommendedName>
        <fullName evidence="4">Excreted virulence factor EspC, type VII ESX diderm</fullName>
    </recommendedName>
</protein>
<keyword evidence="3" id="KW-1185">Reference proteome</keyword>
<sequence>MTVFMKVEQVRGGGADLRTLAPGARRASERVRAPAESAASGNAGFLTGQAGVQWQAALGTVTEGVERRVEWQGAQVTGSADDLDGTDRSVGGDIESIGRDLPVRRPSQEDPHAQL</sequence>
<evidence type="ECO:0008006" key="4">
    <source>
        <dbReference type="Google" id="ProtNLM"/>
    </source>
</evidence>
<gene>
    <name evidence="2" type="ORF">SAMN05216270_106146</name>
</gene>
<dbReference type="STRING" id="58114.SAMN05216270_106146"/>
<feature type="region of interest" description="Disordered" evidence="1">
    <location>
        <begin position="72"/>
        <end position="115"/>
    </location>
</feature>
<feature type="compositionally biased region" description="Basic and acidic residues" evidence="1">
    <location>
        <begin position="96"/>
        <end position="115"/>
    </location>
</feature>
<dbReference type="OrthoDB" id="5189195at2"/>
<dbReference type="RefSeq" id="WP_091034457.1">
    <property type="nucleotide sequence ID" value="NZ_FNAD01000006.1"/>
</dbReference>
<reference evidence="3" key="1">
    <citation type="submission" date="2016-10" db="EMBL/GenBank/DDBJ databases">
        <authorList>
            <person name="Varghese N."/>
            <person name="Submissions S."/>
        </authorList>
    </citation>
    <scope>NUCLEOTIDE SEQUENCE [LARGE SCALE GENOMIC DNA]</scope>
    <source>
        <strain evidence="3">CGMCC 4.3516</strain>
    </source>
</reference>
<accession>A0A1G6WPD6</accession>
<evidence type="ECO:0000256" key="1">
    <source>
        <dbReference type="SAM" id="MobiDB-lite"/>
    </source>
</evidence>
<name>A0A1G6WPD6_9ACTN</name>
<dbReference type="Proteomes" id="UP000198949">
    <property type="component" value="Unassembled WGS sequence"/>
</dbReference>
<proteinExistence type="predicted"/>
<dbReference type="AlphaFoldDB" id="A0A1G6WPD6"/>
<evidence type="ECO:0000313" key="2">
    <source>
        <dbReference type="EMBL" id="SDD67728.1"/>
    </source>
</evidence>
<dbReference type="EMBL" id="FNAD01000006">
    <property type="protein sequence ID" value="SDD67728.1"/>
    <property type="molecule type" value="Genomic_DNA"/>
</dbReference>
<organism evidence="2 3">
    <name type="scientific">Glycomyces harbinensis</name>
    <dbReference type="NCBI Taxonomy" id="58114"/>
    <lineage>
        <taxon>Bacteria</taxon>
        <taxon>Bacillati</taxon>
        <taxon>Actinomycetota</taxon>
        <taxon>Actinomycetes</taxon>
        <taxon>Glycomycetales</taxon>
        <taxon>Glycomycetaceae</taxon>
        <taxon>Glycomyces</taxon>
    </lineage>
</organism>
<evidence type="ECO:0000313" key="3">
    <source>
        <dbReference type="Proteomes" id="UP000198949"/>
    </source>
</evidence>